<evidence type="ECO:0000256" key="1">
    <source>
        <dbReference type="SAM" id="SignalP"/>
    </source>
</evidence>
<feature type="signal peptide" evidence="1">
    <location>
        <begin position="1"/>
        <end position="16"/>
    </location>
</feature>
<proteinExistence type="predicted"/>
<feature type="chain" id="PRO_5043888810" evidence="1">
    <location>
        <begin position="17"/>
        <end position="183"/>
    </location>
</feature>
<keyword evidence="3" id="KW-1185">Reference proteome</keyword>
<dbReference type="AlphaFoldDB" id="A0AAV9HHX4"/>
<organism evidence="2 3">
    <name type="scientific">Cladorrhinum samala</name>
    <dbReference type="NCBI Taxonomy" id="585594"/>
    <lineage>
        <taxon>Eukaryota</taxon>
        <taxon>Fungi</taxon>
        <taxon>Dikarya</taxon>
        <taxon>Ascomycota</taxon>
        <taxon>Pezizomycotina</taxon>
        <taxon>Sordariomycetes</taxon>
        <taxon>Sordariomycetidae</taxon>
        <taxon>Sordariales</taxon>
        <taxon>Podosporaceae</taxon>
        <taxon>Cladorrhinum</taxon>
    </lineage>
</organism>
<reference evidence="2" key="1">
    <citation type="journal article" date="2023" name="Mol. Phylogenet. Evol.">
        <title>Genome-scale phylogeny and comparative genomics of the fungal order Sordariales.</title>
        <authorList>
            <person name="Hensen N."/>
            <person name="Bonometti L."/>
            <person name="Westerberg I."/>
            <person name="Brannstrom I.O."/>
            <person name="Guillou S."/>
            <person name="Cros-Aarteil S."/>
            <person name="Calhoun S."/>
            <person name="Haridas S."/>
            <person name="Kuo A."/>
            <person name="Mondo S."/>
            <person name="Pangilinan J."/>
            <person name="Riley R."/>
            <person name="LaButti K."/>
            <person name="Andreopoulos B."/>
            <person name="Lipzen A."/>
            <person name="Chen C."/>
            <person name="Yan M."/>
            <person name="Daum C."/>
            <person name="Ng V."/>
            <person name="Clum A."/>
            <person name="Steindorff A."/>
            <person name="Ohm R.A."/>
            <person name="Martin F."/>
            <person name="Silar P."/>
            <person name="Natvig D.O."/>
            <person name="Lalanne C."/>
            <person name="Gautier V."/>
            <person name="Ament-Velasquez S.L."/>
            <person name="Kruys A."/>
            <person name="Hutchinson M.I."/>
            <person name="Powell A.J."/>
            <person name="Barry K."/>
            <person name="Miller A.N."/>
            <person name="Grigoriev I.V."/>
            <person name="Debuchy R."/>
            <person name="Gladieux P."/>
            <person name="Hiltunen Thoren M."/>
            <person name="Johannesson H."/>
        </authorList>
    </citation>
    <scope>NUCLEOTIDE SEQUENCE</scope>
    <source>
        <strain evidence="2">PSN324</strain>
    </source>
</reference>
<sequence length="183" mass="20316">MSVVMLLALVLPLALSARSTNHTELNMTGRAAAVHDDQPCQWQDDWGPVGCGSFSVVFGNLDPFMDVCLRYVVSIHGEDFKDTFSLSCESDGDVWKGIKYAGLPYWVSIHTGNLCVMGDNCEAYGGYYDNAWIKYANQFVNTPTDDRCSFFAWDDGQLAVGEDRSKEHRKSLRCIISIAPAPE</sequence>
<protein>
    <submittedName>
        <fullName evidence="2">Uncharacterized protein</fullName>
    </submittedName>
</protein>
<evidence type="ECO:0000313" key="3">
    <source>
        <dbReference type="Proteomes" id="UP001321749"/>
    </source>
</evidence>
<keyword evidence="1" id="KW-0732">Signal</keyword>
<name>A0AAV9HHX4_9PEZI</name>
<accession>A0AAV9HHX4</accession>
<evidence type="ECO:0000313" key="2">
    <source>
        <dbReference type="EMBL" id="KAK4459684.1"/>
    </source>
</evidence>
<gene>
    <name evidence="2" type="ORF">QBC42DRAFT_299207</name>
</gene>
<dbReference type="EMBL" id="MU865030">
    <property type="protein sequence ID" value="KAK4459684.1"/>
    <property type="molecule type" value="Genomic_DNA"/>
</dbReference>
<comment type="caution">
    <text evidence="2">The sequence shown here is derived from an EMBL/GenBank/DDBJ whole genome shotgun (WGS) entry which is preliminary data.</text>
</comment>
<dbReference type="Proteomes" id="UP001321749">
    <property type="component" value="Unassembled WGS sequence"/>
</dbReference>
<reference evidence="2" key="2">
    <citation type="submission" date="2023-06" db="EMBL/GenBank/DDBJ databases">
        <authorList>
            <consortium name="Lawrence Berkeley National Laboratory"/>
            <person name="Mondo S.J."/>
            <person name="Hensen N."/>
            <person name="Bonometti L."/>
            <person name="Westerberg I."/>
            <person name="Brannstrom I.O."/>
            <person name="Guillou S."/>
            <person name="Cros-Aarteil S."/>
            <person name="Calhoun S."/>
            <person name="Haridas S."/>
            <person name="Kuo A."/>
            <person name="Pangilinan J."/>
            <person name="Riley R."/>
            <person name="Labutti K."/>
            <person name="Andreopoulos B."/>
            <person name="Lipzen A."/>
            <person name="Chen C."/>
            <person name="Yanf M."/>
            <person name="Daum C."/>
            <person name="Ng V."/>
            <person name="Clum A."/>
            <person name="Steindorff A."/>
            <person name="Ohm R."/>
            <person name="Martin F."/>
            <person name="Silar P."/>
            <person name="Natvig D."/>
            <person name="Lalanne C."/>
            <person name="Gautier V."/>
            <person name="Ament-Velasquez S.L."/>
            <person name="Kruys A."/>
            <person name="Hutchinson M.I."/>
            <person name="Powell A.J."/>
            <person name="Barry K."/>
            <person name="Miller A.N."/>
            <person name="Grigoriev I.V."/>
            <person name="Debuchy R."/>
            <person name="Gladieux P."/>
            <person name="Thoren M.H."/>
            <person name="Johannesson H."/>
        </authorList>
    </citation>
    <scope>NUCLEOTIDE SEQUENCE</scope>
    <source>
        <strain evidence="2">PSN324</strain>
    </source>
</reference>